<feature type="transmembrane region" description="Helical" evidence="7">
    <location>
        <begin position="108"/>
        <end position="132"/>
    </location>
</feature>
<sequence length="340" mass="35900">MAVDAALQYFSHFSARRTAGVGLPMYKTLPKRAPQMSGEAQPSEDERESYPASSSASPYADVPSSPRHARTWPSLRTFLADFTLGFADGLTVPFALTAGLSSLGKTSTVIYAGMAEICAGSISMGIGGYLAARGEARVASREGRGGAAGGTGSEDEANLLPSDCEDPEKRDDGGVEVTGAGNEAETLAIARYLAPLRLPPDLESTVLAHLRWHGHDRGAIAETLPTRGEEEPRSSPVLAGLSVSSGYLVGGVIPLFPYFFVAEVGTGLFWSFLVCIIALFTFGFGKEFVLSDNSGRVIDKRSIPWSKIRCSAWEGLQMVVLGGTAAVAAVLCVRIFEGVL</sequence>
<keyword evidence="5 7" id="KW-0472">Membrane</keyword>
<keyword evidence="9" id="KW-1185">Reference proteome</keyword>
<proteinExistence type="inferred from homology"/>
<evidence type="ECO:0000313" key="8">
    <source>
        <dbReference type="EMBL" id="KAK4234113.1"/>
    </source>
</evidence>
<comment type="subcellular location">
    <subcellularLocation>
        <location evidence="1">Endomembrane system</location>
        <topology evidence="1">Multi-pass membrane protein</topology>
    </subcellularLocation>
</comment>
<evidence type="ECO:0000313" key="9">
    <source>
        <dbReference type="Proteomes" id="UP001303760"/>
    </source>
</evidence>
<dbReference type="GO" id="GO:0012505">
    <property type="term" value="C:endomembrane system"/>
    <property type="evidence" value="ECO:0007669"/>
    <property type="project" value="UniProtKB-SubCell"/>
</dbReference>
<feature type="region of interest" description="Disordered" evidence="6">
    <location>
        <begin position="32"/>
        <end position="68"/>
    </location>
</feature>
<reference evidence="8" key="1">
    <citation type="journal article" date="2023" name="Mol. Phylogenet. Evol.">
        <title>Genome-scale phylogeny and comparative genomics of the fungal order Sordariales.</title>
        <authorList>
            <person name="Hensen N."/>
            <person name="Bonometti L."/>
            <person name="Westerberg I."/>
            <person name="Brannstrom I.O."/>
            <person name="Guillou S."/>
            <person name="Cros-Aarteil S."/>
            <person name="Calhoun S."/>
            <person name="Haridas S."/>
            <person name="Kuo A."/>
            <person name="Mondo S."/>
            <person name="Pangilinan J."/>
            <person name="Riley R."/>
            <person name="LaButti K."/>
            <person name="Andreopoulos B."/>
            <person name="Lipzen A."/>
            <person name="Chen C."/>
            <person name="Yan M."/>
            <person name="Daum C."/>
            <person name="Ng V."/>
            <person name="Clum A."/>
            <person name="Steindorff A."/>
            <person name="Ohm R.A."/>
            <person name="Martin F."/>
            <person name="Silar P."/>
            <person name="Natvig D.O."/>
            <person name="Lalanne C."/>
            <person name="Gautier V."/>
            <person name="Ament-Velasquez S.L."/>
            <person name="Kruys A."/>
            <person name="Hutchinson M.I."/>
            <person name="Powell A.J."/>
            <person name="Barry K."/>
            <person name="Miller A.N."/>
            <person name="Grigoriev I.V."/>
            <person name="Debuchy R."/>
            <person name="Gladieux P."/>
            <person name="Hiltunen Thoren M."/>
            <person name="Johannesson H."/>
        </authorList>
    </citation>
    <scope>NUCLEOTIDE SEQUENCE</scope>
    <source>
        <strain evidence="8">CBS 532.94</strain>
    </source>
</reference>
<comment type="caution">
    <text evidence="8">The sequence shown here is derived from an EMBL/GenBank/DDBJ whole genome shotgun (WGS) entry which is preliminary data.</text>
</comment>
<dbReference type="EMBL" id="MU860415">
    <property type="protein sequence ID" value="KAK4234113.1"/>
    <property type="molecule type" value="Genomic_DNA"/>
</dbReference>
<organism evidence="8 9">
    <name type="scientific">Achaetomium macrosporum</name>
    <dbReference type="NCBI Taxonomy" id="79813"/>
    <lineage>
        <taxon>Eukaryota</taxon>
        <taxon>Fungi</taxon>
        <taxon>Dikarya</taxon>
        <taxon>Ascomycota</taxon>
        <taxon>Pezizomycotina</taxon>
        <taxon>Sordariomycetes</taxon>
        <taxon>Sordariomycetidae</taxon>
        <taxon>Sordariales</taxon>
        <taxon>Chaetomiaceae</taxon>
        <taxon>Achaetomium</taxon>
    </lineage>
</organism>
<feature type="transmembrane region" description="Helical" evidence="7">
    <location>
        <begin position="77"/>
        <end position="96"/>
    </location>
</feature>
<evidence type="ECO:0000256" key="2">
    <source>
        <dbReference type="ARBA" id="ARBA00007049"/>
    </source>
</evidence>
<protein>
    <submittedName>
        <fullName evidence="8">Vacuolar iron transporter protein</fullName>
    </submittedName>
</protein>
<evidence type="ECO:0000256" key="3">
    <source>
        <dbReference type="ARBA" id="ARBA00022692"/>
    </source>
</evidence>
<dbReference type="PANTHER" id="PTHR31851">
    <property type="entry name" value="FE(2+)/MN(2+) TRANSPORTER PCL1"/>
    <property type="match status" value="1"/>
</dbReference>
<feature type="region of interest" description="Disordered" evidence="6">
    <location>
        <begin position="142"/>
        <end position="174"/>
    </location>
</feature>
<feature type="transmembrane region" description="Helical" evidence="7">
    <location>
        <begin position="267"/>
        <end position="290"/>
    </location>
</feature>
<evidence type="ECO:0000256" key="5">
    <source>
        <dbReference type="ARBA" id="ARBA00023136"/>
    </source>
</evidence>
<dbReference type="GO" id="GO:0005384">
    <property type="term" value="F:manganese ion transmembrane transporter activity"/>
    <property type="evidence" value="ECO:0007669"/>
    <property type="project" value="InterPro"/>
</dbReference>
<gene>
    <name evidence="8" type="ORF">C8A03DRAFT_38129</name>
</gene>
<keyword evidence="4 7" id="KW-1133">Transmembrane helix</keyword>
<dbReference type="InterPro" id="IPR008217">
    <property type="entry name" value="Ccc1_fam"/>
</dbReference>
<dbReference type="Proteomes" id="UP001303760">
    <property type="component" value="Unassembled WGS sequence"/>
</dbReference>
<name>A0AAN7C431_9PEZI</name>
<evidence type="ECO:0000256" key="7">
    <source>
        <dbReference type="SAM" id="Phobius"/>
    </source>
</evidence>
<keyword evidence="3 7" id="KW-0812">Transmembrane</keyword>
<accession>A0AAN7C431</accession>
<dbReference type="AlphaFoldDB" id="A0AAN7C431"/>
<reference evidence="8" key="2">
    <citation type="submission" date="2023-05" db="EMBL/GenBank/DDBJ databases">
        <authorList>
            <consortium name="Lawrence Berkeley National Laboratory"/>
            <person name="Steindorff A."/>
            <person name="Hensen N."/>
            <person name="Bonometti L."/>
            <person name="Westerberg I."/>
            <person name="Brannstrom I.O."/>
            <person name="Guillou S."/>
            <person name="Cros-Aarteil S."/>
            <person name="Calhoun S."/>
            <person name="Haridas S."/>
            <person name="Kuo A."/>
            <person name="Mondo S."/>
            <person name="Pangilinan J."/>
            <person name="Riley R."/>
            <person name="Labutti K."/>
            <person name="Andreopoulos B."/>
            <person name="Lipzen A."/>
            <person name="Chen C."/>
            <person name="Yanf M."/>
            <person name="Daum C."/>
            <person name="Ng V."/>
            <person name="Clum A."/>
            <person name="Ohm R."/>
            <person name="Martin F."/>
            <person name="Silar P."/>
            <person name="Natvig D."/>
            <person name="Lalanne C."/>
            <person name="Gautier V."/>
            <person name="Ament-Velasquez S.L."/>
            <person name="Kruys A."/>
            <person name="Hutchinson M.I."/>
            <person name="Powell A.J."/>
            <person name="Barry K."/>
            <person name="Miller A.N."/>
            <person name="Grigoriev I.V."/>
            <person name="Debuchy R."/>
            <person name="Gladieux P."/>
            <person name="Thoren M.H."/>
            <person name="Johannesson H."/>
        </authorList>
    </citation>
    <scope>NUCLEOTIDE SEQUENCE</scope>
    <source>
        <strain evidence="8">CBS 532.94</strain>
    </source>
</reference>
<feature type="transmembrane region" description="Helical" evidence="7">
    <location>
        <begin position="311"/>
        <end position="336"/>
    </location>
</feature>
<evidence type="ECO:0000256" key="6">
    <source>
        <dbReference type="SAM" id="MobiDB-lite"/>
    </source>
</evidence>
<comment type="similarity">
    <text evidence="2">Belongs to the CCC1 family.</text>
</comment>
<evidence type="ECO:0000256" key="1">
    <source>
        <dbReference type="ARBA" id="ARBA00004127"/>
    </source>
</evidence>
<feature type="compositionally biased region" description="Low complexity" evidence="6">
    <location>
        <begin position="50"/>
        <end position="66"/>
    </location>
</feature>
<dbReference type="GO" id="GO:0030026">
    <property type="term" value="P:intracellular manganese ion homeostasis"/>
    <property type="evidence" value="ECO:0007669"/>
    <property type="project" value="InterPro"/>
</dbReference>
<dbReference type="Pfam" id="PF01988">
    <property type="entry name" value="VIT1"/>
    <property type="match status" value="1"/>
</dbReference>
<feature type="transmembrane region" description="Helical" evidence="7">
    <location>
        <begin position="237"/>
        <end position="261"/>
    </location>
</feature>
<evidence type="ECO:0000256" key="4">
    <source>
        <dbReference type="ARBA" id="ARBA00022989"/>
    </source>
</evidence>